<feature type="compositionally biased region" description="Basic and acidic residues" evidence="8">
    <location>
        <begin position="229"/>
        <end position="250"/>
    </location>
</feature>
<protein>
    <recommendedName>
        <fullName evidence="9">Pinin/SDK/MemA protein domain-containing protein</fullName>
    </recommendedName>
</protein>
<evidence type="ECO:0000256" key="4">
    <source>
        <dbReference type="ARBA" id="ARBA00023015"/>
    </source>
</evidence>
<feature type="region of interest" description="Disordered" evidence="8">
    <location>
        <begin position="149"/>
        <end position="172"/>
    </location>
</feature>
<evidence type="ECO:0000313" key="10">
    <source>
        <dbReference type="EMBL" id="KIM77831.1"/>
    </source>
</evidence>
<evidence type="ECO:0000259" key="9">
    <source>
        <dbReference type="Pfam" id="PF04696"/>
    </source>
</evidence>
<feature type="compositionally biased region" description="Basic and acidic residues" evidence="8">
    <location>
        <begin position="276"/>
        <end position="294"/>
    </location>
</feature>
<dbReference type="Proteomes" id="UP000054166">
    <property type="component" value="Unassembled WGS sequence"/>
</dbReference>
<proteinExistence type="inferred from homology"/>
<name>A0A0C3FD95_PILCF</name>
<keyword evidence="11" id="KW-1185">Reference proteome</keyword>
<evidence type="ECO:0000313" key="11">
    <source>
        <dbReference type="Proteomes" id="UP000054166"/>
    </source>
</evidence>
<gene>
    <name evidence="10" type="ORF">PILCRDRAFT_825056</name>
</gene>
<keyword evidence="5" id="KW-0804">Transcription</keyword>
<comment type="similarity">
    <text evidence="2">Belongs to the pinin family.</text>
</comment>
<evidence type="ECO:0000256" key="3">
    <source>
        <dbReference type="ARBA" id="ARBA00022664"/>
    </source>
</evidence>
<dbReference type="GO" id="GO:0008380">
    <property type="term" value="P:RNA splicing"/>
    <property type="evidence" value="ECO:0007669"/>
    <property type="project" value="UniProtKB-KW"/>
</dbReference>
<feature type="region of interest" description="Disordered" evidence="8">
    <location>
        <begin position="229"/>
        <end position="307"/>
    </location>
</feature>
<dbReference type="AlphaFoldDB" id="A0A0C3FD95"/>
<keyword evidence="3" id="KW-0507">mRNA processing</keyword>
<dbReference type="GO" id="GO:0006397">
    <property type="term" value="P:mRNA processing"/>
    <property type="evidence" value="ECO:0007669"/>
    <property type="project" value="UniProtKB-KW"/>
</dbReference>
<dbReference type="STRING" id="765440.A0A0C3FD95"/>
<dbReference type="GO" id="GO:0071013">
    <property type="term" value="C:catalytic step 2 spliceosome"/>
    <property type="evidence" value="ECO:0007669"/>
    <property type="project" value="TreeGrafter"/>
</dbReference>
<dbReference type="InterPro" id="IPR006786">
    <property type="entry name" value="Pinin_SDK_MemA"/>
</dbReference>
<keyword evidence="7" id="KW-0539">Nucleus</keyword>
<evidence type="ECO:0000256" key="6">
    <source>
        <dbReference type="ARBA" id="ARBA00023187"/>
    </source>
</evidence>
<evidence type="ECO:0000256" key="1">
    <source>
        <dbReference type="ARBA" id="ARBA00004123"/>
    </source>
</evidence>
<feature type="region of interest" description="Disordered" evidence="8">
    <location>
        <begin position="1"/>
        <end position="58"/>
    </location>
</feature>
<evidence type="ECO:0000256" key="7">
    <source>
        <dbReference type="ARBA" id="ARBA00023242"/>
    </source>
</evidence>
<reference evidence="10 11" key="1">
    <citation type="submission" date="2014-04" db="EMBL/GenBank/DDBJ databases">
        <authorList>
            <consortium name="DOE Joint Genome Institute"/>
            <person name="Kuo A."/>
            <person name="Tarkka M."/>
            <person name="Buscot F."/>
            <person name="Kohler A."/>
            <person name="Nagy L.G."/>
            <person name="Floudas D."/>
            <person name="Copeland A."/>
            <person name="Barry K.W."/>
            <person name="Cichocki N."/>
            <person name="Veneault-Fourrey C."/>
            <person name="LaButti K."/>
            <person name="Lindquist E.A."/>
            <person name="Lipzen A."/>
            <person name="Lundell T."/>
            <person name="Morin E."/>
            <person name="Murat C."/>
            <person name="Sun H."/>
            <person name="Tunlid A."/>
            <person name="Henrissat B."/>
            <person name="Grigoriev I.V."/>
            <person name="Hibbett D.S."/>
            <person name="Martin F."/>
            <person name="Nordberg H.P."/>
            <person name="Cantor M.N."/>
            <person name="Hua S.X."/>
        </authorList>
    </citation>
    <scope>NUCLEOTIDE SEQUENCE [LARGE SCALE GENOMIC DNA]</scope>
    <source>
        <strain evidence="10 11">F 1598</strain>
    </source>
</reference>
<accession>A0A0C3FD95</accession>
<evidence type="ECO:0000256" key="8">
    <source>
        <dbReference type="SAM" id="MobiDB-lite"/>
    </source>
</evidence>
<reference evidence="11" key="2">
    <citation type="submission" date="2015-01" db="EMBL/GenBank/DDBJ databases">
        <title>Evolutionary Origins and Diversification of the Mycorrhizal Mutualists.</title>
        <authorList>
            <consortium name="DOE Joint Genome Institute"/>
            <consortium name="Mycorrhizal Genomics Consortium"/>
            <person name="Kohler A."/>
            <person name="Kuo A."/>
            <person name="Nagy L.G."/>
            <person name="Floudas D."/>
            <person name="Copeland A."/>
            <person name="Barry K.W."/>
            <person name="Cichocki N."/>
            <person name="Veneault-Fourrey C."/>
            <person name="LaButti K."/>
            <person name="Lindquist E.A."/>
            <person name="Lipzen A."/>
            <person name="Lundell T."/>
            <person name="Morin E."/>
            <person name="Murat C."/>
            <person name="Riley R."/>
            <person name="Ohm R."/>
            <person name="Sun H."/>
            <person name="Tunlid A."/>
            <person name="Henrissat B."/>
            <person name="Grigoriev I.V."/>
            <person name="Hibbett D.S."/>
            <person name="Martin F."/>
        </authorList>
    </citation>
    <scope>NUCLEOTIDE SEQUENCE [LARGE SCALE GENOMIC DNA]</scope>
    <source>
        <strain evidence="11">F 1598</strain>
    </source>
</reference>
<dbReference type="HOGENOM" id="CLU_068517_0_0_1"/>
<sequence>MSSDEISPDAAKHNSPEAPMHDTPTGPAAMATTNKKRPRLDLNAGDPRERKRGKSMFGLVLGTLNKAKVEDKERNASEAAKKRQLIEQRLQAKLRKETDSVRRAEEAKKDKTSANRREEELQLKDSIYKLRRTRLPLLANFLLTSDHIPTSDDDDMSPPPSKNILSSAPRTHPPPLYYLPAILTPAQEAFLTQRKAEVKEAAKKEWQTFKDERAAGVEEIKELRQRVAEELERRKVDRESRGEGEADKDTTAVNDSPTADKPKDGMDVDDAPAETAAKDESKDATVELDAKDEPAAMQADDDDAVEY</sequence>
<comment type="subcellular location">
    <subcellularLocation>
        <location evidence="1">Nucleus</location>
    </subcellularLocation>
</comment>
<dbReference type="InterPro" id="IPR039853">
    <property type="entry name" value="Pinin"/>
</dbReference>
<dbReference type="EMBL" id="KN833021">
    <property type="protein sequence ID" value="KIM77831.1"/>
    <property type="molecule type" value="Genomic_DNA"/>
</dbReference>
<dbReference type="InParanoid" id="A0A0C3FD95"/>
<evidence type="ECO:0000256" key="5">
    <source>
        <dbReference type="ARBA" id="ARBA00023163"/>
    </source>
</evidence>
<dbReference type="Pfam" id="PF04696">
    <property type="entry name" value="Pinin_SDK_memA"/>
    <property type="match status" value="1"/>
</dbReference>
<dbReference type="OrthoDB" id="330772at2759"/>
<dbReference type="PANTHER" id="PTHR12707">
    <property type="entry name" value="PINN"/>
    <property type="match status" value="1"/>
</dbReference>
<keyword evidence="6" id="KW-0508">mRNA splicing</keyword>
<feature type="region of interest" description="Disordered" evidence="8">
    <location>
        <begin position="91"/>
        <end position="119"/>
    </location>
</feature>
<organism evidence="10 11">
    <name type="scientific">Piloderma croceum (strain F 1598)</name>
    <dbReference type="NCBI Taxonomy" id="765440"/>
    <lineage>
        <taxon>Eukaryota</taxon>
        <taxon>Fungi</taxon>
        <taxon>Dikarya</taxon>
        <taxon>Basidiomycota</taxon>
        <taxon>Agaricomycotina</taxon>
        <taxon>Agaricomycetes</taxon>
        <taxon>Agaricomycetidae</taxon>
        <taxon>Atheliales</taxon>
        <taxon>Atheliaceae</taxon>
        <taxon>Piloderma</taxon>
    </lineage>
</organism>
<evidence type="ECO:0000256" key="2">
    <source>
        <dbReference type="ARBA" id="ARBA00010386"/>
    </source>
</evidence>
<feature type="compositionally biased region" description="Basic and acidic residues" evidence="8">
    <location>
        <begin position="94"/>
        <end position="119"/>
    </location>
</feature>
<dbReference type="PANTHER" id="PTHR12707:SF0">
    <property type="entry name" value="PININ"/>
    <property type="match status" value="1"/>
</dbReference>
<feature type="domain" description="Pinin/SDK/MemA protein" evidence="9">
    <location>
        <begin position="48"/>
        <end position="145"/>
    </location>
</feature>
<keyword evidence="4" id="KW-0805">Transcription regulation</keyword>